<dbReference type="Proteomes" id="UP000231019">
    <property type="component" value="Unassembled WGS sequence"/>
</dbReference>
<dbReference type="SUPFAM" id="SSF55846">
    <property type="entry name" value="N-acetylmuramoyl-L-alanine amidase-like"/>
    <property type="match status" value="1"/>
</dbReference>
<dbReference type="PANTHER" id="PTHR11022">
    <property type="entry name" value="PEPTIDOGLYCAN RECOGNITION PROTEIN"/>
    <property type="match status" value="1"/>
</dbReference>
<dbReference type="GO" id="GO:0008745">
    <property type="term" value="F:N-acetylmuramoyl-L-alanine amidase activity"/>
    <property type="evidence" value="ECO:0007669"/>
    <property type="project" value="InterPro"/>
</dbReference>
<dbReference type="SMART" id="SM00644">
    <property type="entry name" value="Ami_2"/>
    <property type="match status" value="1"/>
</dbReference>
<feature type="chain" id="PRO_5014999362" description="N-acetylmuramoyl-L-alanine amidase" evidence="2">
    <location>
        <begin position="20"/>
        <end position="373"/>
    </location>
</feature>
<protein>
    <recommendedName>
        <fullName evidence="7">N-acetylmuramoyl-L-alanine amidase</fullName>
    </recommendedName>
</protein>
<evidence type="ECO:0000256" key="1">
    <source>
        <dbReference type="ARBA" id="ARBA00007553"/>
    </source>
</evidence>
<dbReference type="AlphaFoldDB" id="A0A2M7FX89"/>
<dbReference type="InterPro" id="IPR006619">
    <property type="entry name" value="PGRP_domain_met/bac"/>
</dbReference>
<dbReference type="Pfam" id="PF01510">
    <property type="entry name" value="Amidase_2"/>
    <property type="match status" value="1"/>
</dbReference>
<comment type="similarity">
    <text evidence="1">Belongs to the N-acetylmuramoyl-L-alanine amidase 2 family.</text>
</comment>
<dbReference type="GO" id="GO:0009253">
    <property type="term" value="P:peptidoglycan catabolic process"/>
    <property type="evidence" value="ECO:0007669"/>
    <property type="project" value="InterPro"/>
</dbReference>
<dbReference type="EMBL" id="PFFQ01000066">
    <property type="protein sequence ID" value="PIW13870.1"/>
    <property type="molecule type" value="Genomic_DNA"/>
</dbReference>
<feature type="signal peptide" evidence="2">
    <location>
        <begin position="1"/>
        <end position="19"/>
    </location>
</feature>
<feature type="domain" description="Peptidoglycan recognition protein family" evidence="4">
    <location>
        <begin position="200"/>
        <end position="340"/>
    </location>
</feature>
<organism evidence="5 6">
    <name type="scientific">bacterium (Candidatus Blackallbacteria) CG17_big_fil_post_rev_8_21_14_2_50_48_46</name>
    <dbReference type="NCBI Taxonomy" id="2014261"/>
    <lineage>
        <taxon>Bacteria</taxon>
        <taxon>Candidatus Blackallbacteria</taxon>
    </lineage>
</organism>
<keyword evidence="2" id="KW-0732">Signal</keyword>
<gene>
    <name evidence="5" type="ORF">COW36_24710</name>
</gene>
<evidence type="ECO:0000313" key="5">
    <source>
        <dbReference type="EMBL" id="PIW13870.1"/>
    </source>
</evidence>
<proteinExistence type="inferred from homology"/>
<accession>A0A2M7FX89</accession>
<dbReference type="InterPro" id="IPR015510">
    <property type="entry name" value="PGRP"/>
</dbReference>
<dbReference type="CDD" id="cd06583">
    <property type="entry name" value="PGRP"/>
    <property type="match status" value="1"/>
</dbReference>
<evidence type="ECO:0000313" key="6">
    <source>
        <dbReference type="Proteomes" id="UP000231019"/>
    </source>
</evidence>
<sequence length="373" mass="42045">MSNHAVWKFFPLFLALATACQPIATLKPLPPTALQAQSRAAELLPLFEVDGAADRWTENRFRDFDQGVVKENLDLQTQGRLLLKSNARQGRYLSRAYQAPFAFNALMPAWTAQIPAGAGLRIFARVSNDAQAWGDWLPLIQERSLILPQSARFVQYQVIFNSAQTSQMPVFEGMTFQFGKTLNRSPIPPALKTQGLWPKPEVVSREAWKAVPPKGEYTPHTPDGLVIHHTWKPRSDQYQKDLTIRGIQKFHMVDNNWMDIGYHFLIGPDGVIYQGRPETVVGAHSTPNTGKVGICLIGDFDPGQDPVTPEAYAALLDLVTWLTSEYGISTQEFYGHRDFSTKSCPGDEVYHRLDAIKTEVKRRLELKRASVRR</sequence>
<feature type="domain" description="N-acetylmuramoyl-L-alanine amidase" evidence="3">
    <location>
        <begin position="210"/>
        <end position="346"/>
    </location>
</feature>
<evidence type="ECO:0000259" key="4">
    <source>
        <dbReference type="SMART" id="SM00701"/>
    </source>
</evidence>
<dbReference type="Gene3D" id="3.40.80.10">
    <property type="entry name" value="Peptidoglycan recognition protein-like"/>
    <property type="match status" value="1"/>
</dbReference>
<name>A0A2M7FX89_9BACT</name>
<evidence type="ECO:0000259" key="3">
    <source>
        <dbReference type="SMART" id="SM00644"/>
    </source>
</evidence>
<dbReference type="GO" id="GO:0008270">
    <property type="term" value="F:zinc ion binding"/>
    <property type="evidence" value="ECO:0007669"/>
    <property type="project" value="InterPro"/>
</dbReference>
<dbReference type="InterPro" id="IPR002502">
    <property type="entry name" value="Amidase_domain"/>
</dbReference>
<dbReference type="InterPro" id="IPR036505">
    <property type="entry name" value="Amidase/PGRP_sf"/>
</dbReference>
<comment type="caution">
    <text evidence="5">The sequence shown here is derived from an EMBL/GenBank/DDBJ whole genome shotgun (WGS) entry which is preliminary data.</text>
</comment>
<evidence type="ECO:0008006" key="7">
    <source>
        <dbReference type="Google" id="ProtNLM"/>
    </source>
</evidence>
<evidence type="ECO:0000256" key="2">
    <source>
        <dbReference type="SAM" id="SignalP"/>
    </source>
</evidence>
<dbReference type="PANTHER" id="PTHR11022:SF41">
    <property type="entry name" value="PEPTIDOGLYCAN-RECOGNITION PROTEIN LC-RELATED"/>
    <property type="match status" value="1"/>
</dbReference>
<reference evidence="5 6" key="1">
    <citation type="submission" date="2017-09" db="EMBL/GenBank/DDBJ databases">
        <title>Depth-based differentiation of microbial function through sediment-hosted aquifers and enrichment of novel symbionts in the deep terrestrial subsurface.</title>
        <authorList>
            <person name="Probst A.J."/>
            <person name="Ladd B."/>
            <person name="Jarett J.K."/>
            <person name="Geller-Mcgrath D.E."/>
            <person name="Sieber C.M."/>
            <person name="Emerson J.B."/>
            <person name="Anantharaman K."/>
            <person name="Thomas B.C."/>
            <person name="Malmstrom R."/>
            <person name="Stieglmeier M."/>
            <person name="Klingl A."/>
            <person name="Woyke T."/>
            <person name="Ryan C.M."/>
            <person name="Banfield J.F."/>
        </authorList>
    </citation>
    <scope>NUCLEOTIDE SEQUENCE [LARGE SCALE GENOMIC DNA]</scope>
    <source>
        <strain evidence="5">CG17_big_fil_post_rev_8_21_14_2_50_48_46</strain>
    </source>
</reference>
<dbReference type="SMART" id="SM00701">
    <property type="entry name" value="PGRP"/>
    <property type="match status" value="1"/>
</dbReference>